<sequence>MLGYNQIFREMDVSECEMVRVEIEPKVGGTFSFVDLREGIEMPIPVNS</sequence>
<dbReference type="EMBL" id="JBHUEM010000014">
    <property type="protein sequence ID" value="MFD1737003.1"/>
    <property type="molecule type" value="Genomic_DNA"/>
</dbReference>
<dbReference type="RefSeq" id="WP_377928194.1">
    <property type="nucleotide sequence ID" value="NZ_JBHUEM010000014.1"/>
</dbReference>
<organism evidence="1 2">
    <name type="scientific">Bacillus salitolerans</name>
    <dbReference type="NCBI Taxonomy" id="1437434"/>
    <lineage>
        <taxon>Bacteria</taxon>
        <taxon>Bacillati</taxon>
        <taxon>Bacillota</taxon>
        <taxon>Bacilli</taxon>
        <taxon>Bacillales</taxon>
        <taxon>Bacillaceae</taxon>
        <taxon>Bacillus</taxon>
    </lineage>
</organism>
<comment type="caution">
    <text evidence="1">The sequence shown here is derived from an EMBL/GenBank/DDBJ whole genome shotgun (WGS) entry which is preliminary data.</text>
</comment>
<protein>
    <submittedName>
        <fullName evidence="1">Uncharacterized protein</fullName>
    </submittedName>
</protein>
<evidence type="ECO:0000313" key="2">
    <source>
        <dbReference type="Proteomes" id="UP001597214"/>
    </source>
</evidence>
<keyword evidence="2" id="KW-1185">Reference proteome</keyword>
<evidence type="ECO:0000313" key="1">
    <source>
        <dbReference type="EMBL" id="MFD1737003.1"/>
    </source>
</evidence>
<proteinExistence type="predicted"/>
<accession>A0ABW4LQN8</accession>
<dbReference type="Proteomes" id="UP001597214">
    <property type="component" value="Unassembled WGS sequence"/>
</dbReference>
<name>A0ABW4LQN8_9BACI</name>
<reference evidence="2" key="1">
    <citation type="journal article" date="2019" name="Int. J. Syst. Evol. Microbiol.">
        <title>The Global Catalogue of Microorganisms (GCM) 10K type strain sequencing project: providing services to taxonomists for standard genome sequencing and annotation.</title>
        <authorList>
            <consortium name="The Broad Institute Genomics Platform"/>
            <consortium name="The Broad Institute Genome Sequencing Center for Infectious Disease"/>
            <person name="Wu L."/>
            <person name="Ma J."/>
        </authorList>
    </citation>
    <scope>NUCLEOTIDE SEQUENCE [LARGE SCALE GENOMIC DNA]</scope>
    <source>
        <strain evidence="2">CCUG 49339</strain>
    </source>
</reference>
<gene>
    <name evidence="1" type="ORF">ACFSCX_10555</name>
</gene>